<keyword evidence="4" id="KW-0812">Transmembrane</keyword>
<dbReference type="GO" id="GO:0008483">
    <property type="term" value="F:transaminase activity"/>
    <property type="evidence" value="ECO:0007669"/>
    <property type="project" value="UniProtKB-KW"/>
</dbReference>
<name>A0A7X2MYS5_9CLOT</name>
<evidence type="ECO:0000313" key="8">
    <source>
        <dbReference type="Proteomes" id="UP000460287"/>
    </source>
</evidence>
<dbReference type="InterPro" id="IPR050418">
    <property type="entry name" value="D-iso_2-hydroxyacid_DH_PdxB"/>
</dbReference>
<evidence type="ECO:0000256" key="3">
    <source>
        <dbReference type="ARBA" id="ARBA00023027"/>
    </source>
</evidence>
<keyword evidence="7" id="KW-0808">Transferase</keyword>
<keyword evidence="7" id="KW-0032">Aminotransferase</keyword>
<dbReference type="CDD" id="cd00609">
    <property type="entry name" value="AAT_like"/>
    <property type="match status" value="1"/>
</dbReference>
<dbReference type="SUPFAM" id="SSF53383">
    <property type="entry name" value="PLP-dependent transferases"/>
    <property type="match status" value="1"/>
</dbReference>
<dbReference type="InterPro" id="IPR036291">
    <property type="entry name" value="NAD(P)-bd_dom_sf"/>
</dbReference>
<feature type="domain" description="Aminotransferase class I/classII large" evidence="5">
    <location>
        <begin position="99"/>
        <end position="311"/>
    </location>
</feature>
<dbReference type="PANTHER" id="PTHR43761:SF1">
    <property type="entry name" value="D-ISOMER SPECIFIC 2-HYDROXYACID DEHYDROGENASE CATALYTIC DOMAIN-CONTAINING PROTEIN-RELATED"/>
    <property type="match status" value="1"/>
</dbReference>
<dbReference type="EMBL" id="VULX01000012">
    <property type="protein sequence ID" value="MSR91557.1"/>
    <property type="molecule type" value="Genomic_DNA"/>
</dbReference>
<dbReference type="InterPro" id="IPR006140">
    <property type="entry name" value="D-isomer_DH_NAD-bd"/>
</dbReference>
<feature type="transmembrane region" description="Helical" evidence="4">
    <location>
        <begin position="28"/>
        <end position="45"/>
    </location>
</feature>
<keyword evidence="8" id="KW-1185">Reference proteome</keyword>
<dbReference type="Gene3D" id="3.40.50.720">
    <property type="entry name" value="NAD(P)-binding Rossmann-like Domain"/>
    <property type="match status" value="1"/>
</dbReference>
<proteinExistence type="inferred from homology"/>
<dbReference type="GO" id="GO:0016616">
    <property type="term" value="F:oxidoreductase activity, acting on the CH-OH group of donors, NAD or NADP as acceptor"/>
    <property type="evidence" value="ECO:0007669"/>
    <property type="project" value="InterPro"/>
</dbReference>
<reference evidence="7 8" key="1">
    <citation type="submission" date="2019-08" db="EMBL/GenBank/DDBJ databases">
        <title>In-depth cultivation of the pig gut microbiome towards novel bacterial diversity and tailored functional studies.</title>
        <authorList>
            <person name="Wylensek D."/>
            <person name="Hitch T.C.A."/>
            <person name="Clavel T."/>
        </authorList>
    </citation>
    <scope>NUCLEOTIDE SEQUENCE [LARGE SCALE GENOMIC DNA]</scope>
    <source>
        <strain evidence="7 8">WCA-383-APC-5B</strain>
    </source>
</reference>
<dbReference type="InterPro" id="IPR015424">
    <property type="entry name" value="PyrdxlP-dep_Trfase"/>
</dbReference>
<evidence type="ECO:0000259" key="5">
    <source>
        <dbReference type="Pfam" id="PF00155"/>
    </source>
</evidence>
<feature type="domain" description="D-isomer specific 2-hydroxyacid dehydrogenase NAD-binding" evidence="6">
    <location>
        <begin position="382"/>
        <end position="559"/>
    </location>
</feature>
<dbReference type="GO" id="GO:0051287">
    <property type="term" value="F:NAD binding"/>
    <property type="evidence" value="ECO:0007669"/>
    <property type="project" value="InterPro"/>
</dbReference>
<comment type="similarity">
    <text evidence="1">Belongs to the D-isomer specific 2-hydroxyacid dehydrogenase family.</text>
</comment>
<dbReference type="SUPFAM" id="SSF51735">
    <property type="entry name" value="NAD(P)-binding Rossmann-fold domains"/>
    <property type="match status" value="1"/>
</dbReference>
<accession>A0A7X2MYS5</accession>
<evidence type="ECO:0000259" key="6">
    <source>
        <dbReference type="Pfam" id="PF02826"/>
    </source>
</evidence>
<dbReference type="Proteomes" id="UP000460287">
    <property type="component" value="Unassembled WGS sequence"/>
</dbReference>
<evidence type="ECO:0000256" key="2">
    <source>
        <dbReference type="ARBA" id="ARBA00023002"/>
    </source>
</evidence>
<keyword evidence="4" id="KW-0472">Membrane</keyword>
<sequence length="599" mass="68704">MPIDFFIQVNIIDIYYNNYIETQHYRSVLLSFFKFIFFAYIIVFINTEFNILCIKIKLMFLYQFYYSSDWSRYRMSEFLCSRYDNLGPYVPGEQPKDKQYIKLNANETSMLPSPNVMKVLKSSRMDRLGFYGDPDAIELRKALAERYDVDIDEVFVGNGSDAVLSVIFLAFFDDKEKIAFPDITYGFYRTFSKSFAIDAMEMPLKDDFTVDVDGYIESGRHIVLANPNAPTGYSIPVSEIERMLKSDSKRLVVIDEAYIDYDIENESCVPLIKKYKNLIVVHTMSKSRNLAGAHIGYCIADKALIEDLNEIDLCEKIKEFDVLLTAFIPINKKVLDCALNLKCISVNATGYGNIDVDEATKRNIAVCNVKEYCTKEVAEHTMALMLSMLRMLKHYGKEVDEGIWNYQSASEIERISGKTLAIFGFGRIGQAVAKRAKAFDINVITVDPYIPKEIPDSLGFTLVSKEQALKTADIISNHMNQTMENKSYFSFDEFKMMERKPYFLNIARGECVDEDALVMALDNGFIKGAALDVLREENPDLKNNILTKYENVYLTPHAAFYSKTSIKELQRISCENIICYMTKNYEKVFGIVNKGVCDR</sequence>
<dbReference type="InterPro" id="IPR004839">
    <property type="entry name" value="Aminotransferase_I/II_large"/>
</dbReference>
<protein>
    <submittedName>
        <fullName evidence="7">Aminotransferase class I/II-fold pyridoxal phosphate-dependent enzyme</fullName>
    </submittedName>
</protein>
<keyword evidence="2" id="KW-0560">Oxidoreductase</keyword>
<comment type="caution">
    <text evidence="7">The sequence shown here is derived from an EMBL/GenBank/DDBJ whole genome shotgun (WGS) entry which is preliminary data.</text>
</comment>
<dbReference type="AlphaFoldDB" id="A0A7X2MYS5"/>
<keyword evidence="3" id="KW-0520">NAD</keyword>
<dbReference type="Pfam" id="PF02826">
    <property type="entry name" value="2-Hacid_dh_C"/>
    <property type="match status" value="1"/>
</dbReference>
<dbReference type="SUPFAM" id="SSF52283">
    <property type="entry name" value="Formate/glycerate dehydrogenase catalytic domain-like"/>
    <property type="match status" value="1"/>
</dbReference>
<dbReference type="PANTHER" id="PTHR43761">
    <property type="entry name" value="D-ISOMER SPECIFIC 2-HYDROXYACID DEHYDROGENASE FAMILY PROTEIN (AFU_ORTHOLOGUE AFUA_1G13630)"/>
    <property type="match status" value="1"/>
</dbReference>
<evidence type="ECO:0000256" key="4">
    <source>
        <dbReference type="SAM" id="Phobius"/>
    </source>
</evidence>
<organism evidence="7 8">
    <name type="scientific">Inconstantimicrobium porci</name>
    <dbReference type="NCBI Taxonomy" id="2652291"/>
    <lineage>
        <taxon>Bacteria</taxon>
        <taxon>Bacillati</taxon>
        <taxon>Bacillota</taxon>
        <taxon>Clostridia</taxon>
        <taxon>Eubacteriales</taxon>
        <taxon>Clostridiaceae</taxon>
        <taxon>Inconstantimicrobium</taxon>
    </lineage>
</organism>
<dbReference type="Gene3D" id="3.40.640.10">
    <property type="entry name" value="Type I PLP-dependent aspartate aminotransferase-like (Major domain)"/>
    <property type="match status" value="1"/>
</dbReference>
<evidence type="ECO:0000256" key="1">
    <source>
        <dbReference type="ARBA" id="ARBA00005854"/>
    </source>
</evidence>
<dbReference type="GO" id="GO:0030170">
    <property type="term" value="F:pyridoxal phosphate binding"/>
    <property type="evidence" value="ECO:0007669"/>
    <property type="project" value="InterPro"/>
</dbReference>
<keyword evidence="4" id="KW-1133">Transmembrane helix</keyword>
<gene>
    <name evidence="7" type="ORF">FYJ33_09085</name>
</gene>
<evidence type="ECO:0000313" key="7">
    <source>
        <dbReference type="EMBL" id="MSR91557.1"/>
    </source>
</evidence>
<dbReference type="Pfam" id="PF00155">
    <property type="entry name" value="Aminotran_1_2"/>
    <property type="match status" value="1"/>
</dbReference>
<dbReference type="InterPro" id="IPR015421">
    <property type="entry name" value="PyrdxlP-dep_Trfase_major"/>
</dbReference>